<evidence type="ECO:0000313" key="2">
    <source>
        <dbReference type="EMBL" id="KAK7014382.1"/>
    </source>
</evidence>
<dbReference type="AlphaFoldDB" id="A0AAW0APL8"/>
<dbReference type="Proteomes" id="UP001362999">
    <property type="component" value="Unassembled WGS sequence"/>
</dbReference>
<dbReference type="EMBL" id="JAWWNJ010000057">
    <property type="protein sequence ID" value="KAK7014382.1"/>
    <property type="molecule type" value="Genomic_DNA"/>
</dbReference>
<feature type="signal peptide" evidence="1">
    <location>
        <begin position="1"/>
        <end position="19"/>
    </location>
</feature>
<name>A0AAW0APL8_9AGAR</name>
<gene>
    <name evidence="2" type="ORF">R3P38DRAFT_1450259</name>
</gene>
<organism evidence="2 3">
    <name type="scientific">Favolaschia claudopus</name>
    <dbReference type="NCBI Taxonomy" id="2862362"/>
    <lineage>
        <taxon>Eukaryota</taxon>
        <taxon>Fungi</taxon>
        <taxon>Dikarya</taxon>
        <taxon>Basidiomycota</taxon>
        <taxon>Agaricomycotina</taxon>
        <taxon>Agaricomycetes</taxon>
        <taxon>Agaricomycetidae</taxon>
        <taxon>Agaricales</taxon>
        <taxon>Marasmiineae</taxon>
        <taxon>Mycenaceae</taxon>
        <taxon>Favolaschia</taxon>
    </lineage>
</organism>
<evidence type="ECO:0000256" key="1">
    <source>
        <dbReference type="SAM" id="SignalP"/>
    </source>
</evidence>
<keyword evidence="3" id="KW-1185">Reference proteome</keyword>
<comment type="caution">
    <text evidence="2">The sequence shown here is derived from an EMBL/GenBank/DDBJ whole genome shotgun (WGS) entry which is preliminary data.</text>
</comment>
<feature type="chain" id="PRO_5043339837" evidence="1">
    <location>
        <begin position="20"/>
        <end position="238"/>
    </location>
</feature>
<dbReference type="SUPFAM" id="SSF52047">
    <property type="entry name" value="RNI-like"/>
    <property type="match status" value="1"/>
</dbReference>
<accession>A0AAW0APL8</accession>
<evidence type="ECO:0000313" key="3">
    <source>
        <dbReference type="Proteomes" id="UP001362999"/>
    </source>
</evidence>
<sequence>MCRGVSCSAFLLLSPVAHSNFALESEIFREVYNWDSSRGRVWPESLWPYFKIVHIRDYTVQKDLQPWTRRKFELSPETVRSLSMMPFLSKATIRLESSIPSDLLRALSRAPSLICLEIHQARFDGTFPSTSLPFTTLETLLISTAGFNTMVKQDDIDLGKQAANVASLLTAVSSRLTQLAISGVFISCAFTSIEWPKMRTLSITDHPPTPSIPILDLVAKMPQLRHLQVVYLYHRPGS</sequence>
<proteinExistence type="predicted"/>
<reference evidence="2 3" key="1">
    <citation type="journal article" date="2024" name="J Genomics">
        <title>Draft genome sequencing and assembly of Favolaschia claudopus CIRM-BRFM 2984 isolated from oak limbs.</title>
        <authorList>
            <person name="Navarro D."/>
            <person name="Drula E."/>
            <person name="Chaduli D."/>
            <person name="Cazenave R."/>
            <person name="Ahrendt S."/>
            <person name="Wang J."/>
            <person name="Lipzen A."/>
            <person name="Daum C."/>
            <person name="Barry K."/>
            <person name="Grigoriev I.V."/>
            <person name="Favel A."/>
            <person name="Rosso M.N."/>
            <person name="Martin F."/>
        </authorList>
    </citation>
    <scope>NUCLEOTIDE SEQUENCE [LARGE SCALE GENOMIC DNA]</scope>
    <source>
        <strain evidence="2 3">CIRM-BRFM 2984</strain>
    </source>
</reference>
<keyword evidence="1" id="KW-0732">Signal</keyword>
<protein>
    <submittedName>
        <fullName evidence="2">Uncharacterized protein</fullName>
    </submittedName>
</protein>